<evidence type="ECO:0000313" key="2">
    <source>
        <dbReference type="Ensembl" id="ENSCINP00000035787.1"/>
    </source>
</evidence>
<keyword evidence="1" id="KW-0472">Membrane</keyword>
<feature type="transmembrane region" description="Helical" evidence="1">
    <location>
        <begin position="12"/>
        <end position="33"/>
    </location>
</feature>
<dbReference type="Proteomes" id="UP000008144">
    <property type="component" value="Chromosome 5"/>
</dbReference>
<protein>
    <submittedName>
        <fullName evidence="2">Uncharacterized protein</fullName>
    </submittedName>
</protein>
<keyword evidence="3" id="KW-1185">Reference proteome</keyword>
<reference evidence="2" key="4">
    <citation type="submission" date="2025-09" db="UniProtKB">
        <authorList>
            <consortium name="Ensembl"/>
        </authorList>
    </citation>
    <scope>IDENTIFICATION</scope>
</reference>
<sequence length="88" mass="10413">MRIGGSTYGAVVHLGIAATSSNSAFLFLALLLIQRHLWQRNRWRDRAVERRGVEVFFYQTWRRIANNFRVTVAYKVDFSRWFCVKLFA</sequence>
<evidence type="ECO:0000256" key="1">
    <source>
        <dbReference type="SAM" id="Phobius"/>
    </source>
</evidence>
<proteinExistence type="predicted"/>
<keyword evidence="1" id="KW-0812">Transmembrane</keyword>
<evidence type="ECO:0000313" key="3">
    <source>
        <dbReference type="Proteomes" id="UP000008144"/>
    </source>
</evidence>
<name>H2Y1K3_CIOIN</name>
<organism evidence="2 3">
    <name type="scientific">Ciona intestinalis</name>
    <name type="common">Transparent sea squirt</name>
    <name type="synonym">Ascidia intestinalis</name>
    <dbReference type="NCBI Taxonomy" id="7719"/>
    <lineage>
        <taxon>Eukaryota</taxon>
        <taxon>Metazoa</taxon>
        <taxon>Chordata</taxon>
        <taxon>Tunicata</taxon>
        <taxon>Ascidiacea</taxon>
        <taxon>Phlebobranchia</taxon>
        <taxon>Cionidae</taxon>
        <taxon>Ciona</taxon>
    </lineage>
</organism>
<reference evidence="2" key="2">
    <citation type="journal article" date="2008" name="Genome Biol.">
        <title>Improved genome assembly and evidence-based global gene model set for the chordate Ciona intestinalis: new insight into intron and operon populations.</title>
        <authorList>
            <person name="Satou Y."/>
            <person name="Mineta K."/>
            <person name="Ogasawara M."/>
            <person name="Sasakura Y."/>
            <person name="Shoguchi E."/>
            <person name="Ueno K."/>
            <person name="Yamada L."/>
            <person name="Matsumoto J."/>
            <person name="Wasserscheid J."/>
            <person name="Dewar K."/>
            <person name="Wiley G.B."/>
            <person name="Macmil S.L."/>
            <person name="Roe B.A."/>
            <person name="Zeller R.W."/>
            <person name="Hastings K.E."/>
            <person name="Lemaire P."/>
            <person name="Lindquist E."/>
            <person name="Endo T."/>
            <person name="Hotta K."/>
            <person name="Inaba K."/>
        </authorList>
    </citation>
    <scope>NUCLEOTIDE SEQUENCE [LARGE SCALE GENOMIC DNA]</scope>
    <source>
        <strain evidence="2">wild type</strain>
    </source>
</reference>
<dbReference type="EMBL" id="EAAA01002199">
    <property type="status" value="NOT_ANNOTATED_CDS"/>
    <property type="molecule type" value="Genomic_DNA"/>
</dbReference>
<accession>H2Y1K3</accession>
<reference evidence="3" key="1">
    <citation type="journal article" date="2002" name="Science">
        <title>The draft genome of Ciona intestinalis: insights into chordate and vertebrate origins.</title>
        <authorList>
            <person name="Dehal P."/>
            <person name="Satou Y."/>
            <person name="Campbell R.K."/>
            <person name="Chapman J."/>
            <person name="Degnan B."/>
            <person name="De Tomaso A."/>
            <person name="Davidson B."/>
            <person name="Di Gregorio A."/>
            <person name="Gelpke M."/>
            <person name="Goodstein D.M."/>
            <person name="Harafuji N."/>
            <person name="Hastings K.E."/>
            <person name="Ho I."/>
            <person name="Hotta K."/>
            <person name="Huang W."/>
            <person name="Kawashima T."/>
            <person name="Lemaire P."/>
            <person name="Martinez D."/>
            <person name="Meinertzhagen I.A."/>
            <person name="Necula S."/>
            <person name="Nonaka M."/>
            <person name="Putnam N."/>
            <person name="Rash S."/>
            <person name="Saiga H."/>
            <person name="Satake M."/>
            <person name="Terry A."/>
            <person name="Yamada L."/>
            <person name="Wang H.G."/>
            <person name="Awazu S."/>
            <person name="Azumi K."/>
            <person name="Boore J."/>
            <person name="Branno M."/>
            <person name="Chin-Bow S."/>
            <person name="DeSantis R."/>
            <person name="Doyle S."/>
            <person name="Francino P."/>
            <person name="Keys D.N."/>
            <person name="Haga S."/>
            <person name="Hayashi H."/>
            <person name="Hino K."/>
            <person name="Imai K.S."/>
            <person name="Inaba K."/>
            <person name="Kano S."/>
            <person name="Kobayashi K."/>
            <person name="Kobayashi M."/>
            <person name="Lee B.I."/>
            <person name="Makabe K.W."/>
            <person name="Manohar C."/>
            <person name="Matassi G."/>
            <person name="Medina M."/>
            <person name="Mochizuki Y."/>
            <person name="Mount S."/>
            <person name="Morishita T."/>
            <person name="Miura S."/>
            <person name="Nakayama A."/>
            <person name="Nishizaka S."/>
            <person name="Nomoto H."/>
            <person name="Ohta F."/>
            <person name="Oishi K."/>
            <person name="Rigoutsos I."/>
            <person name="Sano M."/>
            <person name="Sasaki A."/>
            <person name="Sasakura Y."/>
            <person name="Shoguchi E."/>
            <person name="Shin-i T."/>
            <person name="Spagnuolo A."/>
            <person name="Stainier D."/>
            <person name="Suzuki M.M."/>
            <person name="Tassy O."/>
            <person name="Takatori N."/>
            <person name="Tokuoka M."/>
            <person name="Yagi K."/>
            <person name="Yoshizaki F."/>
            <person name="Wada S."/>
            <person name="Zhang C."/>
            <person name="Hyatt P.D."/>
            <person name="Larimer F."/>
            <person name="Detter C."/>
            <person name="Doggett N."/>
            <person name="Glavina T."/>
            <person name="Hawkins T."/>
            <person name="Richardson P."/>
            <person name="Lucas S."/>
            <person name="Kohara Y."/>
            <person name="Levine M."/>
            <person name="Satoh N."/>
            <person name="Rokhsar D.S."/>
        </authorList>
    </citation>
    <scope>NUCLEOTIDE SEQUENCE [LARGE SCALE GENOMIC DNA]</scope>
</reference>
<dbReference type="AlphaFoldDB" id="H2Y1K3"/>
<keyword evidence="1" id="KW-1133">Transmembrane helix</keyword>
<dbReference type="InParanoid" id="H2Y1K3"/>
<reference evidence="2" key="3">
    <citation type="submission" date="2025-08" db="UniProtKB">
        <authorList>
            <consortium name="Ensembl"/>
        </authorList>
    </citation>
    <scope>IDENTIFICATION</scope>
</reference>
<dbReference type="HOGENOM" id="CLU_2474565_0_0_1"/>
<dbReference type="Ensembl" id="ENSCINT00000033792.1">
    <property type="protein sequence ID" value="ENSCINP00000035787.1"/>
    <property type="gene ID" value="ENSCING00000018972.1"/>
</dbReference>